<proteinExistence type="predicted"/>
<dbReference type="InterPro" id="IPR001509">
    <property type="entry name" value="Epimerase_deHydtase"/>
</dbReference>
<dbReference type="SUPFAM" id="SSF54631">
    <property type="entry name" value="CBS-domain pair"/>
    <property type="match status" value="1"/>
</dbReference>
<evidence type="ECO:0000313" key="2">
    <source>
        <dbReference type="EMBL" id="TSC92547.1"/>
    </source>
</evidence>
<dbReference type="InterPro" id="IPR036291">
    <property type="entry name" value="NAD(P)-bd_dom_sf"/>
</dbReference>
<organism evidence="2 3">
    <name type="scientific">Candidatus Berkelbacteria bacterium Licking1014_85</name>
    <dbReference type="NCBI Taxonomy" id="2017148"/>
    <lineage>
        <taxon>Bacteria</taxon>
        <taxon>Candidatus Berkelbacteria</taxon>
    </lineage>
</organism>
<feature type="domain" description="NAD-dependent epimerase/dehydratase" evidence="1">
    <location>
        <begin position="122"/>
        <end position="358"/>
    </location>
</feature>
<evidence type="ECO:0000313" key="3">
    <source>
        <dbReference type="Proteomes" id="UP000315589"/>
    </source>
</evidence>
<dbReference type="InterPro" id="IPR046342">
    <property type="entry name" value="CBS_dom_sf"/>
</dbReference>
<dbReference type="Pfam" id="PF01370">
    <property type="entry name" value="Epimerase"/>
    <property type="match status" value="1"/>
</dbReference>
<comment type="caution">
    <text evidence="2">The sequence shown here is derived from an EMBL/GenBank/DDBJ whole genome shotgun (WGS) entry which is preliminary data.</text>
</comment>
<gene>
    <name evidence="2" type="ORF">CEN91_414</name>
</gene>
<name>A0A554LI63_9BACT</name>
<dbReference type="Gene3D" id="3.40.50.720">
    <property type="entry name" value="NAD(P)-binding Rossmann-like Domain"/>
    <property type="match status" value="1"/>
</dbReference>
<accession>A0A554LI63</accession>
<dbReference type="Proteomes" id="UP000315589">
    <property type="component" value="Unassembled WGS sequence"/>
</dbReference>
<dbReference type="EMBL" id="VMGI01000054">
    <property type="protein sequence ID" value="TSC92547.1"/>
    <property type="molecule type" value="Genomic_DNA"/>
</dbReference>
<reference evidence="2 3" key="1">
    <citation type="submission" date="2017-07" db="EMBL/GenBank/DDBJ databases">
        <title>Mechanisms for carbon and nitrogen cycling indicate functional differentiation within the Candidate Phyla Radiation.</title>
        <authorList>
            <person name="Danczak R.E."/>
            <person name="Johnston M.D."/>
            <person name="Kenah C."/>
            <person name="Slattery M."/>
            <person name="Wrighton K.C."/>
            <person name="Wilkins M.J."/>
        </authorList>
    </citation>
    <scope>NUCLEOTIDE SEQUENCE [LARGE SCALE GENOMIC DNA]</scope>
    <source>
        <strain evidence="2">Licking1014_85</strain>
    </source>
</reference>
<protein>
    <submittedName>
        <fullName evidence="2">NAD-dependent epimerase/dehydratase</fullName>
    </submittedName>
</protein>
<evidence type="ECO:0000259" key="1">
    <source>
        <dbReference type="Pfam" id="PF01370"/>
    </source>
</evidence>
<dbReference type="CDD" id="cd08946">
    <property type="entry name" value="SDR_e"/>
    <property type="match status" value="1"/>
</dbReference>
<dbReference type="PANTHER" id="PTHR43245:SF23">
    <property type="entry name" value="NAD(P)-BINDING DOMAIN-CONTAINING PROTEIN"/>
    <property type="match status" value="1"/>
</dbReference>
<dbReference type="SUPFAM" id="SSF51735">
    <property type="entry name" value="NAD(P)-binding Rossmann-fold domains"/>
    <property type="match status" value="1"/>
</dbReference>
<sequence>IDKGGFGTVFVVDGRKRFYGVVTDGDIRRAILKGVNIEKPIGEITNKKPIVVKGKIEREELAKLKNREDIKEMTLNNYSLKIPVVDRKERVKDVIFVHANRKNPVYSLMTKQKFDKGTVKKILLVGGAGYLGSVLCRKLLNRRYKVRVLDNLTYGDEGIKALYKNKNFEFFKGDIRNISDLVEAIKGMDAVIHLAAIVGDPACAVDSEETLEINYLATKTITETCKYLQINRFIFASTCSVYGQNSSSDQKLAEESPLNPVSLYAETKIKCEKSILEAADENFSPTILRMATLYGYSPLMRFDLAINFLTAGALFNKKITIFGGNQWRPWLHLEDTAQAYIACLEAPIEKVGGTIFNLLSENYKIIEVGNIINSICPGVKIEISKKITDKRSYNVSFNKISRVLNYQPKKKIIDGVTEIKNVIKRGLIRDYKDPKYRITLPQI</sequence>
<feature type="non-terminal residue" evidence="2">
    <location>
        <position position="1"/>
    </location>
</feature>
<dbReference type="AlphaFoldDB" id="A0A554LI63"/>
<dbReference type="Gene3D" id="3.10.580.10">
    <property type="entry name" value="CBS-domain"/>
    <property type="match status" value="1"/>
</dbReference>
<dbReference type="InterPro" id="IPR050177">
    <property type="entry name" value="Lipid_A_modif_metabolic_enz"/>
</dbReference>
<dbReference type="PANTHER" id="PTHR43245">
    <property type="entry name" value="BIFUNCTIONAL POLYMYXIN RESISTANCE PROTEIN ARNA"/>
    <property type="match status" value="1"/>
</dbReference>